<evidence type="ECO:0000313" key="1">
    <source>
        <dbReference type="EMBL" id="KAK8219639.1"/>
    </source>
</evidence>
<sequence>MRDVGKARRSERPKTGPHIIQLEVLSPRSKLLTPPLHTAYHAEAQEEPRNPPDWKLYVVERSSLEAWRDGLEEMLAAPARSLLTNSDCLIDQILYYGSNHSLGFYREAWFPLSRIDEAVHYQVLSMLKSFVDLTLASTRASRQCTARQDATAVKLINSRLDDPALRLSDGVVGAIVAAICQAVSNTGLPMCPCATDIDTL</sequence>
<dbReference type="Proteomes" id="UP001320706">
    <property type="component" value="Unassembled WGS sequence"/>
</dbReference>
<keyword evidence="2" id="KW-1185">Reference proteome</keyword>
<evidence type="ECO:0000313" key="2">
    <source>
        <dbReference type="Proteomes" id="UP001320706"/>
    </source>
</evidence>
<accession>A0ACC3SLR0</accession>
<comment type="caution">
    <text evidence="1">The sequence shown here is derived from an EMBL/GenBank/DDBJ whole genome shotgun (WGS) entry which is preliminary data.</text>
</comment>
<name>A0ACC3SLR0_9PEZI</name>
<reference evidence="1" key="1">
    <citation type="submission" date="2024-02" db="EMBL/GenBank/DDBJ databases">
        <title>Metagenome Assembled Genome of Zalaria obscura JY119.</title>
        <authorList>
            <person name="Vighnesh L."/>
            <person name="Jagadeeshwari U."/>
            <person name="Venkata Ramana C."/>
            <person name="Sasikala C."/>
        </authorList>
    </citation>
    <scope>NUCLEOTIDE SEQUENCE</scope>
    <source>
        <strain evidence="1">JY119</strain>
    </source>
</reference>
<gene>
    <name evidence="1" type="ORF">M8818_000613</name>
</gene>
<protein>
    <submittedName>
        <fullName evidence="1">Uncharacterized protein</fullName>
    </submittedName>
</protein>
<organism evidence="1 2">
    <name type="scientific">Zalaria obscura</name>
    <dbReference type="NCBI Taxonomy" id="2024903"/>
    <lineage>
        <taxon>Eukaryota</taxon>
        <taxon>Fungi</taxon>
        <taxon>Dikarya</taxon>
        <taxon>Ascomycota</taxon>
        <taxon>Pezizomycotina</taxon>
        <taxon>Dothideomycetes</taxon>
        <taxon>Dothideomycetidae</taxon>
        <taxon>Dothideales</taxon>
        <taxon>Zalariaceae</taxon>
        <taxon>Zalaria</taxon>
    </lineage>
</organism>
<proteinExistence type="predicted"/>
<dbReference type="EMBL" id="JAMKPW020000003">
    <property type="protein sequence ID" value="KAK8219639.1"/>
    <property type="molecule type" value="Genomic_DNA"/>
</dbReference>